<evidence type="ECO:0000313" key="8">
    <source>
        <dbReference type="Proteomes" id="UP000660070"/>
    </source>
</evidence>
<evidence type="ECO:0000256" key="4">
    <source>
        <dbReference type="ARBA" id="ARBA00023163"/>
    </source>
</evidence>
<evidence type="ECO:0000313" key="7">
    <source>
        <dbReference type="EMBL" id="MBF8456493.1"/>
    </source>
</evidence>
<dbReference type="Gene3D" id="1.10.1740.10">
    <property type="match status" value="1"/>
</dbReference>
<organism evidence="7 8">
    <name type="scientific">Kaistella gelatinilytica</name>
    <dbReference type="NCBI Taxonomy" id="2787636"/>
    <lineage>
        <taxon>Bacteria</taxon>
        <taxon>Pseudomonadati</taxon>
        <taxon>Bacteroidota</taxon>
        <taxon>Flavobacteriia</taxon>
        <taxon>Flavobacteriales</taxon>
        <taxon>Weeksellaceae</taxon>
        <taxon>Chryseobacterium group</taxon>
        <taxon>Kaistella</taxon>
    </lineage>
</organism>
<evidence type="ECO:0000256" key="1">
    <source>
        <dbReference type="ARBA" id="ARBA00010641"/>
    </source>
</evidence>
<dbReference type="InterPro" id="IPR039425">
    <property type="entry name" value="RNA_pol_sigma-70-like"/>
</dbReference>
<evidence type="ECO:0000259" key="6">
    <source>
        <dbReference type="Pfam" id="PF08281"/>
    </source>
</evidence>
<dbReference type="PANTHER" id="PTHR43133:SF46">
    <property type="entry name" value="RNA POLYMERASE SIGMA-70 FACTOR ECF SUBFAMILY"/>
    <property type="match status" value="1"/>
</dbReference>
<dbReference type="Pfam" id="PF08281">
    <property type="entry name" value="Sigma70_r4_2"/>
    <property type="match status" value="1"/>
</dbReference>
<dbReference type="RefSeq" id="WP_196079493.1">
    <property type="nucleotide sequence ID" value="NZ_JADPVI010000001.1"/>
</dbReference>
<dbReference type="NCBIfam" id="TIGR02937">
    <property type="entry name" value="sigma70-ECF"/>
    <property type="match status" value="1"/>
</dbReference>
<keyword evidence="2" id="KW-0805">Transcription regulation</keyword>
<gene>
    <name evidence="7" type="ORF">IV494_04795</name>
</gene>
<feature type="domain" description="RNA polymerase sigma factor 70 region 4 type 2" evidence="6">
    <location>
        <begin position="113"/>
        <end position="165"/>
    </location>
</feature>
<dbReference type="InterPro" id="IPR013324">
    <property type="entry name" value="RNA_pol_sigma_r3/r4-like"/>
</dbReference>
<keyword evidence="8" id="KW-1185">Reference proteome</keyword>
<name>A0ABS0F9W7_9FLAO</name>
<dbReference type="InterPro" id="IPR013325">
    <property type="entry name" value="RNA_pol_sigma_r2"/>
</dbReference>
<reference evidence="7 8" key="1">
    <citation type="submission" date="2020-11" db="EMBL/GenBank/DDBJ databases">
        <title>Kaistella gelatinilytica sp. nov., a flavobacterium isolated from Antarctic Soil.</title>
        <authorList>
            <person name="Li J."/>
        </authorList>
    </citation>
    <scope>NUCLEOTIDE SEQUENCE [LARGE SCALE GENOMIC DNA]</scope>
    <source>
        <strain evidence="7 8">G5-32</strain>
    </source>
</reference>
<proteinExistence type="inferred from homology"/>
<dbReference type="Pfam" id="PF04542">
    <property type="entry name" value="Sigma70_r2"/>
    <property type="match status" value="1"/>
</dbReference>
<sequence>MDKEIINNICNEIVFSDFFKKHIKPLRNYLLYRFGNQTDAEDVVQNVFIKLWQNCSDVPLLKAKSYIYTIAINSSLNVISHKNVILNYEKNNATIDRNSENPQFLLEEQEFKNKLYQAIENLPEKQRVAFLLHRIDGKKYSEIAKELQISVKAVEKRIHLALLDLRKIVEKI</sequence>
<dbReference type="CDD" id="cd06171">
    <property type="entry name" value="Sigma70_r4"/>
    <property type="match status" value="1"/>
</dbReference>
<dbReference type="EMBL" id="JADPVI010000001">
    <property type="protein sequence ID" value="MBF8456493.1"/>
    <property type="molecule type" value="Genomic_DNA"/>
</dbReference>
<evidence type="ECO:0000259" key="5">
    <source>
        <dbReference type="Pfam" id="PF04542"/>
    </source>
</evidence>
<dbReference type="SUPFAM" id="SSF88946">
    <property type="entry name" value="Sigma2 domain of RNA polymerase sigma factors"/>
    <property type="match status" value="1"/>
</dbReference>
<evidence type="ECO:0000256" key="3">
    <source>
        <dbReference type="ARBA" id="ARBA00023082"/>
    </source>
</evidence>
<dbReference type="PANTHER" id="PTHR43133">
    <property type="entry name" value="RNA POLYMERASE ECF-TYPE SIGMA FACTO"/>
    <property type="match status" value="1"/>
</dbReference>
<comment type="similarity">
    <text evidence="1">Belongs to the sigma-70 factor family. ECF subfamily.</text>
</comment>
<accession>A0ABS0F9W7</accession>
<keyword evidence="3" id="KW-0731">Sigma factor</keyword>
<keyword evidence="4" id="KW-0804">Transcription</keyword>
<protein>
    <submittedName>
        <fullName evidence="7">RNA polymerase sigma-70 factor</fullName>
    </submittedName>
</protein>
<dbReference type="NCBIfam" id="TIGR02985">
    <property type="entry name" value="Sig70_bacteroi1"/>
    <property type="match status" value="1"/>
</dbReference>
<dbReference type="Proteomes" id="UP000660070">
    <property type="component" value="Unassembled WGS sequence"/>
</dbReference>
<dbReference type="InterPro" id="IPR013249">
    <property type="entry name" value="RNA_pol_sigma70_r4_t2"/>
</dbReference>
<dbReference type="SUPFAM" id="SSF88659">
    <property type="entry name" value="Sigma3 and sigma4 domains of RNA polymerase sigma factors"/>
    <property type="match status" value="1"/>
</dbReference>
<dbReference type="InterPro" id="IPR014284">
    <property type="entry name" value="RNA_pol_sigma-70_dom"/>
</dbReference>
<feature type="domain" description="RNA polymerase sigma-70 region 2" evidence="5">
    <location>
        <begin position="19"/>
        <end position="79"/>
    </location>
</feature>
<dbReference type="Gene3D" id="1.10.10.10">
    <property type="entry name" value="Winged helix-like DNA-binding domain superfamily/Winged helix DNA-binding domain"/>
    <property type="match status" value="1"/>
</dbReference>
<dbReference type="InterPro" id="IPR007627">
    <property type="entry name" value="RNA_pol_sigma70_r2"/>
</dbReference>
<evidence type="ECO:0000256" key="2">
    <source>
        <dbReference type="ARBA" id="ARBA00023015"/>
    </source>
</evidence>
<dbReference type="InterPro" id="IPR014327">
    <property type="entry name" value="RNA_pol_sigma70_bacteroid"/>
</dbReference>
<comment type="caution">
    <text evidence="7">The sequence shown here is derived from an EMBL/GenBank/DDBJ whole genome shotgun (WGS) entry which is preliminary data.</text>
</comment>
<dbReference type="InterPro" id="IPR036388">
    <property type="entry name" value="WH-like_DNA-bd_sf"/>
</dbReference>